<dbReference type="EMBL" id="JAUJEA010000001">
    <property type="protein sequence ID" value="MDN5200573.1"/>
    <property type="molecule type" value="Genomic_DNA"/>
</dbReference>
<evidence type="ECO:0000313" key="7">
    <source>
        <dbReference type="Proteomes" id="UP001172082"/>
    </source>
</evidence>
<dbReference type="SMART" id="SM00028">
    <property type="entry name" value="TPR"/>
    <property type="match status" value="3"/>
</dbReference>
<accession>A0ABT8KK05</accession>
<dbReference type="Pfam" id="PF00691">
    <property type="entry name" value="OmpA"/>
    <property type="match status" value="1"/>
</dbReference>
<comment type="caution">
    <text evidence="6">The sequence shown here is derived from an EMBL/GenBank/DDBJ whole genome shotgun (WGS) entry which is preliminary data.</text>
</comment>
<dbReference type="PANTHER" id="PTHR30329">
    <property type="entry name" value="STATOR ELEMENT OF FLAGELLAR MOTOR COMPLEX"/>
    <property type="match status" value="1"/>
</dbReference>
<keyword evidence="2 4" id="KW-0472">Membrane</keyword>
<dbReference type="RefSeq" id="WP_346750596.1">
    <property type="nucleotide sequence ID" value="NZ_JAUJEA010000001.1"/>
</dbReference>
<dbReference type="Gene3D" id="2.120.10.30">
    <property type="entry name" value="TolB, C-terminal domain"/>
    <property type="match status" value="1"/>
</dbReference>
<name>A0ABT8KK05_9BACT</name>
<dbReference type="SUPFAM" id="SSF48452">
    <property type="entry name" value="TPR-like"/>
    <property type="match status" value="1"/>
</dbReference>
<dbReference type="InterPro" id="IPR050330">
    <property type="entry name" value="Bact_OuterMem_StrucFunc"/>
</dbReference>
<dbReference type="PANTHER" id="PTHR30329:SF21">
    <property type="entry name" value="LIPOPROTEIN YIAD-RELATED"/>
    <property type="match status" value="1"/>
</dbReference>
<dbReference type="InterPro" id="IPR036737">
    <property type="entry name" value="OmpA-like_sf"/>
</dbReference>
<dbReference type="InterPro" id="IPR011990">
    <property type="entry name" value="TPR-like_helical_dom_sf"/>
</dbReference>
<proteinExistence type="predicted"/>
<feature type="domain" description="OmpA-like" evidence="5">
    <location>
        <begin position="530"/>
        <end position="644"/>
    </location>
</feature>
<sequence>MKHFRNSFFVFLLIFQISSLFGQKGPTYTTKSKKAISLYNESENFLVRRQLREALTLLKQALEKDDAFVEAHLRSAEIYQLLRNKKEETYHLNKVIAIAPDNPLFAHAHVSLAELDLGSGQYGQAKERVNTYLKLNPTDSRIVARAQRILKNIDFAEEKIKQPLDFKPAPLPKTVNRLPQQYFPVLSADQQYLFFTGKEGFSMAYDEDIYICERDENGVWGEPQSISENINSDGNEGTCTISADGRTIIFTSCLGRKGYGSCDLFISYREGDKWSKPENMGSRINSRYWESQPSLSADGRTLYFVSDRKGGIGKRDIYVSERVKDGSWSVPYNLGKPINTPEDEVSPFIHVNGQTLFFASKGHPGFGNFDIFSSNLKEELWNVPENLGYPINTFEDQVSLFVTADGLHGYYSNESYDNDGNIISRINQFSLPEEIRIKNRSNFVKGVVYDNETGNVLEANIDLYDLRNNTLLSSVSSDAQNGRYLMVLTQGAEYALYVNKKGYLFKSLSFNYIEKKELAPIVINIYLEPIKKGTATVLNNIFFDVNKYEVKEKSTTELEKVKAFLAENPEVNIGIGGHTDNTGSPEYNKTLSLNRAKAVYNYLIEMGVNAKRLRFKGFGQDKPIAANDSEANRQLNRRIEFVIL</sequence>
<dbReference type="Gene3D" id="3.30.1330.60">
    <property type="entry name" value="OmpA-like domain"/>
    <property type="match status" value="1"/>
</dbReference>
<dbReference type="Gene3D" id="2.60.40.1120">
    <property type="entry name" value="Carboxypeptidase-like, regulatory domain"/>
    <property type="match status" value="1"/>
</dbReference>
<keyword evidence="3" id="KW-0998">Cell outer membrane</keyword>
<dbReference type="SUPFAM" id="SSF82171">
    <property type="entry name" value="DPP6 N-terminal domain-like"/>
    <property type="match status" value="1"/>
</dbReference>
<dbReference type="InterPro" id="IPR019734">
    <property type="entry name" value="TPR_rpt"/>
</dbReference>
<gene>
    <name evidence="6" type="ORF">QQ008_04350</name>
</gene>
<protein>
    <submittedName>
        <fullName evidence="6">OmpA family protein</fullName>
    </submittedName>
</protein>
<evidence type="ECO:0000256" key="4">
    <source>
        <dbReference type="PROSITE-ProRule" id="PRU00473"/>
    </source>
</evidence>
<evidence type="ECO:0000256" key="2">
    <source>
        <dbReference type="ARBA" id="ARBA00023136"/>
    </source>
</evidence>
<dbReference type="InterPro" id="IPR006665">
    <property type="entry name" value="OmpA-like"/>
</dbReference>
<dbReference type="Gene3D" id="1.25.40.10">
    <property type="entry name" value="Tetratricopeptide repeat domain"/>
    <property type="match status" value="1"/>
</dbReference>
<dbReference type="SUPFAM" id="SSF103088">
    <property type="entry name" value="OmpA-like"/>
    <property type="match status" value="1"/>
</dbReference>
<comment type="subcellular location">
    <subcellularLocation>
        <location evidence="1">Cell outer membrane</location>
    </subcellularLocation>
</comment>
<dbReference type="InterPro" id="IPR011659">
    <property type="entry name" value="WD40"/>
</dbReference>
<evidence type="ECO:0000313" key="6">
    <source>
        <dbReference type="EMBL" id="MDN5200573.1"/>
    </source>
</evidence>
<dbReference type="PROSITE" id="PS51123">
    <property type="entry name" value="OMPA_2"/>
    <property type="match status" value="1"/>
</dbReference>
<keyword evidence="7" id="KW-1185">Reference proteome</keyword>
<evidence type="ECO:0000256" key="3">
    <source>
        <dbReference type="ARBA" id="ARBA00023237"/>
    </source>
</evidence>
<dbReference type="Proteomes" id="UP001172082">
    <property type="component" value="Unassembled WGS sequence"/>
</dbReference>
<organism evidence="6 7">
    <name type="scientific">Splendidivirga corallicola</name>
    <dbReference type="NCBI Taxonomy" id="3051826"/>
    <lineage>
        <taxon>Bacteria</taxon>
        <taxon>Pseudomonadati</taxon>
        <taxon>Bacteroidota</taxon>
        <taxon>Cytophagia</taxon>
        <taxon>Cytophagales</taxon>
        <taxon>Splendidivirgaceae</taxon>
        <taxon>Splendidivirga</taxon>
    </lineage>
</organism>
<dbReference type="Pfam" id="PF07676">
    <property type="entry name" value="PD40"/>
    <property type="match status" value="3"/>
</dbReference>
<reference evidence="6" key="1">
    <citation type="submission" date="2023-06" db="EMBL/GenBank/DDBJ databases">
        <title>Genomic of Parafulvivirga corallium.</title>
        <authorList>
            <person name="Wang G."/>
        </authorList>
    </citation>
    <scope>NUCLEOTIDE SEQUENCE</scope>
    <source>
        <strain evidence="6">BMA10</strain>
    </source>
</reference>
<dbReference type="PRINTS" id="PR01021">
    <property type="entry name" value="OMPADOMAIN"/>
</dbReference>
<dbReference type="InterPro" id="IPR006664">
    <property type="entry name" value="OMP_bac"/>
</dbReference>
<dbReference type="CDD" id="cd07185">
    <property type="entry name" value="OmpA_C-like"/>
    <property type="match status" value="1"/>
</dbReference>
<evidence type="ECO:0000256" key="1">
    <source>
        <dbReference type="ARBA" id="ARBA00004442"/>
    </source>
</evidence>
<evidence type="ECO:0000259" key="5">
    <source>
        <dbReference type="PROSITE" id="PS51123"/>
    </source>
</evidence>
<dbReference type="InterPro" id="IPR011042">
    <property type="entry name" value="6-blade_b-propeller_TolB-like"/>
</dbReference>